<dbReference type="PANTHER" id="PTHR45614:SF51">
    <property type="entry name" value="MYB-LIKE DNA-BINDING PROTEIN BAS1"/>
    <property type="match status" value="1"/>
</dbReference>
<feature type="compositionally biased region" description="Polar residues" evidence="1">
    <location>
        <begin position="474"/>
        <end position="484"/>
    </location>
</feature>
<dbReference type="InterPro" id="IPR001005">
    <property type="entry name" value="SANT/Myb"/>
</dbReference>
<dbReference type="InterPro" id="IPR017930">
    <property type="entry name" value="Myb_dom"/>
</dbReference>
<feature type="region of interest" description="Disordered" evidence="1">
    <location>
        <begin position="474"/>
        <end position="608"/>
    </location>
</feature>
<feature type="compositionally biased region" description="Polar residues" evidence="1">
    <location>
        <begin position="594"/>
        <end position="608"/>
    </location>
</feature>
<accession>A0ABQ7JXB8</accession>
<reference evidence="4 5" key="1">
    <citation type="journal article" date="2020" name="Fungal Divers.">
        <title>Resolving the Mortierellaceae phylogeny through synthesis of multi-gene phylogenetics and phylogenomics.</title>
        <authorList>
            <person name="Vandepol N."/>
            <person name="Liber J."/>
            <person name="Desiro A."/>
            <person name="Na H."/>
            <person name="Kennedy M."/>
            <person name="Barry K."/>
            <person name="Grigoriev I.V."/>
            <person name="Miller A.N."/>
            <person name="O'Donnell K."/>
            <person name="Stajich J.E."/>
            <person name="Bonito G."/>
        </authorList>
    </citation>
    <scope>NUCLEOTIDE SEQUENCE [LARGE SCALE GENOMIC DNA]</scope>
    <source>
        <strain evidence="4 5">AD045</strain>
    </source>
</reference>
<dbReference type="InterPro" id="IPR050560">
    <property type="entry name" value="MYB_TF"/>
</dbReference>
<feature type="compositionally biased region" description="Acidic residues" evidence="1">
    <location>
        <begin position="528"/>
        <end position="581"/>
    </location>
</feature>
<name>A0ABQ7JXB8_9FUNG</name>
<dbReference type="InterPro" id="IPR009057">
    <property type="entry name" value="Homeodomain-like_sf"/>
</dbReference>
<dbReference type="Proteomes" id="UP001194696">
    <property type="component" value="Unassembled WGS sequence"/>
</dbReference>
<feature type="region of interest" description="Disordered" evidence="1">
    <location>
        <begin position="1"/>
        <end position="20"/>
    </location>
</feature>
<dbReference type="PROSITE" id="PS51294">
    <property type="entry name" value="HTH_MYB"/>
    <property type="match status" value="1"/>
</dbReference>
<dbReference type="Gene3D" id="1.10.10.60">
    <property type="entry name" value="Homeodomain-like"/>
    <property type="match status" value="2"/>
</dbReference>
<dbReference type="PROSITE" id="PS50090">
    <property type="entry name" value="MYB_LIKE"/>
    <property type="match status" value="2"/>
</dbReference>
<feature type="domain" description="HTH myb-type" evidence="3">
    <location>
        <begin position="965"/>
        <end position="1020"/>
    </location>
</feature>
<dbReference type="CDD" id="cd00167">
    <property type="entry name" value="SANT"/>
    <property type="match status" value="2"/>
</dbReference>
<dbReference type="SUPFAM" id="SSF46689">
    <property type="entry name" value="Homeodomain-like"/>
    <property type="match status" value="2"/>
</dbReference>
<keyword evidence="5" id="KW-1185">Reference proteome</keyword>
<evidence type="ECO:0000259" key="2">
    <source>
        <dbReference type="PROSITE" id="PS50090"/>
    </source>
</evidence>
<gene>
    <name evidence="4" type="primary">SNAPC4_1</name>
    <name evidence="4" type="ORF">BGZ96_009337</name>
</gene>
<proteinExistence type="predicted"/>
<evidence type="ECO:0000259" key="3">
    <source>
        <dbReference type="PROSITE" id="PS51294"/>
    </source>
</evidence>
<dbReference type="SMART" id="SM00717">
    <property type="entry name" value="SANT"/>
    <property type="match status" value="6"/>
</dbReference>
<dbReference type="PANTHER" id="PTHR45614">
    <property type="entry name" value="MYB PROTEIN-RELATED"/>
    <property type="match status" value="1"/>
</dbReference>
<comment type="caution">
    <text evidence="4">The sequence shown here is derived from an EMBL/GenBank/DDBJ whole genome shotgun (WGS) entry which is preliminary data.</text>
</comment>
<feature type="region of interest" description="Disordered" evidence="1">
    <location>
        <begin position="1020"/>
        <end position="1042"/>
    </location>
</feature>
<feature type="compositionally biased region" description="Polar residues" evidence="1">
    <location>
        <begin position="69"/>
        <end position="78"/>
    </location>
</feature>
<protein>
    <submittedName>
        <fullName evidence="4">Myblike DNAbinding domain-containing protein</fullName>
    </submittedName>
</protein>
<feature type="domain" description="Myb-like" evidence="2">
    <location>
        <begin position="972"/>
        <end position="1016"/>
    </location>
</feature>
<sequence>MAWIGRVFGPGARGTRGDKQSHRWASYLHTTTPSTQSTPFTARSRISTHSTCVHRRLIHSSLKSHKESPNATHSASTTARKRNSETLVGKGSHLLRNIYVWTPEIDAKILEMRLEGNTWHEIGAAIGRDHTACHQRYLKELDPALLKQWNSEKLDRLNAMVADGKSWRYISEKLLLTQTICREKWMSMNQDLVQKAKEIKKLERPRVVRPVREKGSSTVETYRKSGLLAASKYRWCTHVEALLLNLKDRGLNWRQIGSVFGMVPMSCYLRYQHRLKPQLKSGWIPPKIDTSNMPYYLLPQRIRPLPSAPKTISSAAATDIVSNTTTRSAIATAKGGGGFIPWLRTKYSLPKDNSVPAALLGVLSDDFSYDVREPVSSRTRTWTPEEDKVIIMGRQQGASFKTIGDHLKLDPRLCHSRYYIALEPEKQDKEWTPVLVEKLRFLVLQGLAWSTIANELGFHRVICREKYLEISRAPEQSTGSSGHHTLQDDTHSASPATTAIPGTESDVGASRASDMEDDQDLEDRVNDLLEDEYGESDDDDDDDFYGDEIDSESNDNGDDDDDDDIMDMDDAEDGGSFEEDGPMTIGKRSRRTKQNTSPISTPTVQSIWDQESFMRERQKLWTTAEETTLIQHVIRNGTHSWNEISEALGGSHSAEECGAYWKFLDMPVIRHDRYPSKWDSQTEAQFWRLWLERGSNYEDIASSLAEDHAEDSSVASTPVLEAKDCESLFTARTKHLRKGLGQDEVDEAELHKEYVEIALNRSKEPASFKWNKEKSVTLQKIIRQRLKTRGVQFNWINWRWVARHVGGGATAQRCSTHWRALRKIELDKDIWTNEDVLLLEKGIREVGTTFNDDAETADFEAGEPTIPGFRAIQRYYLPHHGVDSLQRKFFLLSDKATEVTVQEYMAILEAVEDYGEHHWDKVVKRLRALPSSATTGSTPSFASKASAGTGWTKAPCRRVWESSYKHSLLYTPWSATEDLDLRESVEHLGKGDWALISRFFPGKSAWQCRLRWCQITDSHFQPASSSTSPSTSDHSSQHSITS</sequence>
<dbReference type="EMBL" id="JAAAIM010000561">
    <property type="protein sequence ID" value="KAG0286576.1"/>
    <property type="molecule type" value="Genomic_DNA"/>
</dbReference>
<evidence type="ECO:0000313" key="4">
    <source>
        <dbReference type="EMBL" id="KAG0286576.1"/>
    </source>
</evidence>
<feature type="domain" description="Myb-like" evidence="2">
    <location>
        <begin position="621"/>
        <end position="665"/>
    </location>
</feature>
<organism evidence="4 5">
    <name type="scientific">Linnemannia gamsii</name>
    <dbReference type="NCBI Taxonomy" id="64522"/>
    <lineage>
        <taxon>Eukaryota</taxon>
        <taxon>Fungi</taxon>
        <taxon>Fungi incertae sedis</taxon>
        <taxon>Mucoromycota</taxon>
        <taxon>Mortierellomycotina</taxon>
        <taxon>Mortierellomycetes</taxon>
        <taxon>Mortierellales</taxon>
        <taxon>Mortierellaceae</taxon>
        <taxon>Linnemannia</taxon>
    </lineage>
</organism>
<evidence type="ECO:0000256" key="1">
    <source>
        <dbReference type="SAM" id="MobiDB-lite"/>
    </source>
</evidence>
<dbReference type="Pfam" id="PF00249">
    <property type="entry name" value="Myb_DNA-binding"/>
    <property type="match status" value="2"/>
</dbReference>
<evidence type="ECO:0000313" key="5">
    <source>
        <dbReference type="Proteomes" id="UP001194696"/>
    </source>
</evidence>
<feature type="region of interest" description="Disordered" evidence="1">
    <location>
        <begin position="60"/>
        <end position="85"/>
    </location>
</feature>